<dbReference type="InterPro" id="IPR024079">
    <property type="entry name" value="MetalloPept_cat_dom_sf"/>
</dbReference>
<sequence length="244" mass="28205">VTGQETLNLKLHVHIMRDIEMRVKGESMTNDHISKENIANEVLPEVNRIWSQANINWELAGVYDEDAVKKGYRQIPAGYPKNYKKLKNIVEKARRDSSGKSDPRRLIPLFLFMQPENRIKPSEFGQNNFHVYLYPFIGNTSQGNAMKKDKDTGNSLGFHTVVGTWTNKHNKGKIPEKFKLVEDWEKWTKIKRGSLSRTIAHELGHVIGLRHKQCEGYCCKTNFLTKSDTKVTLFTKRVRCGEFQ</sequence>
<feature type="non-terminal residue" evidence="1">
    <location>
        <position position="244"/>
    </location>
</feature>
<gene>
    <name evidence="1" type="ORF">METZ01_LOCUS412394</name>
</gene>
<dbReference type="AlphaFoldDB" id="A0A382WLQ3"/>
<proteinExistence type="predicted"/>
<organism evidence="1">
    <name type="scientific">marine metagenome</name>
    <dbReference type="NCBI Taxonomy" id="408172"/>
    <lineage>
        <taxon>unclassified sequences</taxon>
        <taxon>metagenomes</taxon>
        <taxon>ecological metagenomes</taxon>
    </lineage>
</organism>
<protein>
    <submittedName>
        <fullName evidence="1">Uncharacterized protein</fullName>
    </submittedName>
</protein>
<dbReference type="GO" id="GO:0008237">
    <property type="term" value="F:metallopeptidase activity"/>
    <property type="evidence" value="ECO:0007669"/>
    <property type="project" value="InterPro"/>
</dbReference>
<dbReference type="SUPFAM" id="SSF55486">
    <property type="entry name" value="Metalloproteases ('zincins'), catalytic domain"/>
    <property type="match status" value="1"/>
</dbReference>
<dbReference type="Gene3D" id="3.40.390.10">
    <property type="entry name" value="Collagenase (Catalytic Domain)"/>
    <property type="match status" value="1"/>
</dbReference>
<evidence type="ECO:0000313" key="1">
    <source>
        <dbReference type="EMBL" id="SVD59540.1"/>
    </source>
</evidence>
<accession>A0A382WLQ3</accession>
<feature type="non-terminal residue" evidence="1">
    <location>
        <position position="1"/>
    </location>
</feature>
<reference evidence="1" key="1">
    <citation type="submission" date="2018-05" db="EMBL/GenBank/DDBJ databases">
        <authorList>
            <person name="Lanie J.A."/>
            <person name="Ng W.-L."/>
            <person name="Kazmierczak K.M."/>
            <person name="Andrzejewski T.M."/>
            <person name="Davidsen T.M."/>
            <person name="Wayne K.J."/>
            <person name="Tettelin H."/>
            <person name="Glass J.I."/>
            <person name="Rusch D."/>
            <person name="Podicherti R."/>
            <person name="Tsui H.-C.T."/>
            <person name="Winkler M.E."/>
        </authorList>
    </citation>
    <scope>NUCLEOTIDE SEQUENCE</scope>
</reference>
<name>A0A382WLQ3_9ZZZZ</name>
<dbReference type="EMBL" id="UINC01160730">
    <property type="protein sequence ID" value="SVD59540.1"/>
    <property type="molecule type" value="Genomic_DNA"/>
</dbReference>